<name>A0A182LYB6_9DIPT</name>
<dbReference type="AlphaFoldDB" id="A0A182LYB6"/>
<dbReference type="EMBL" id="AXCM01008796">
    <property type="status" value="NOT_ANNOTATED_CDS"/>
    <property type="molecule type" value="Genomic_DNA"/>
</dbReference>
<evidence type="ECO:0000313" key="1">
    <source>
        <dbReference type="EnsemblMetazoa" id="ACUA004908-PA"/>
    </source>
</evidence>
<organism evidence="1 2">
    <name type="scientific">Anopheles culicifacies</name>
    <dbReference type="NCBI Taxonomy" id="139723"/>
    <lineage>
        <taxon>Eukaryota</taxon>
        <taxon>Metazoa</taxon>
        <taxon>Ecdysozoa</taxon>
        <taxon>Arthropoda</taxon>
        <taxon>Hexapoda</taxon>
        <taxon>Insecta</taxon>
        <taxon>Pterygota</taxon>
        <taxon>Neoptera</taxon>
        <taxon>Endopterygota</taxon>
        <taxon>Diptera</taxon>
        <taxon>Nematocera</taxon>
        <taxon>Culicoidea</taxon>
        <taxon>Culicidae</taxon>
        <taxon>Anophelinae</taxon>
        <taxon>Anopheles</taxon>
        <taxon>culicifacies species complex</taxon>
    </lineage>
</organism>
<dbReference type="Proteomes" id="UP000075883">
    <property type="component" value="Unassembled WGS sequence"/>
</dbReference>
<reference evidence="2" key="1">
    <citation type="submission" date="2013-09" db="EMBL/GenBank/DDBJ databases">
        <title>The Genome Sequence of Anopheles culicifacies species A.</title>
        <authorList>
            <consortium name="The Broad Institute Genomics Platform"/>
            <person name="Neafsey D.E."/>
            <person name="Besansky N."/>
            <person name="Howell P."/>
            <person name="Walton C."/>
            <person name="Young S.K."/>
            <person name="Zeng Q."/>
            <person name="Gargeya S."/>
            <person name="Fitzgerald M."/>
            <person name="Haas B."/>
            <person name="Abouelleil A."/>
            <person name="Allen A.W."/>
            <person name="Alvarado L."/>
            <person name="Arachchi H.M."/>
            <person name="Berlin A.M."/>
            <person name="Chapman S.B."/>
            <person name="Gainer-Dewar J."/>
            <person name="Goldberg J."/>
            <person name="Griggs A."/>
            <person name="Gujja S."/>
            <person name="Hansen M."/>
            <person name="Howarth C."/>
            <person name="Imamovic A."/>
            <person name="Ireland A."/>
            <person name="Larimer J."/>
            <person name="McCowan C."/>
            <person name="Murphy C."/>
            <person name="Pearson M."/>
            <person name="Poon T.W."/>
            <person name="Priest M."/>
            <person name="Roberts A."/>
            <person name="Saif S."/>
            <person name="Shea T."/>
            <person name="Sisk P."/>
            <person name="Sykes S."/>
            <person name="Wortman J."/>
            <person name="Nusbaum C."/>
            <person name="Birren B."/>
        </authorList>
    </citation>
    <scope>NUCLEOTIDE SEQUENCE [LARGE SCALE GENOMIC DNA]</scope>
    <source>
        <strain evidence="2">A-37</strain>
    </source>
</reference>
<proteinExistence type="predicted"/>
<protein>
    <submittedName>
        <fullName evidence="1">Uncharacterized protein</fullName>
    </submittedName>
</protein>
<keyword evidence="2" id="KW-1185">Reference proteome</keyword>
<dbReference type="VEuPathDB" id="VectorBase:ACUA004908"/>
<accession>A0A182LYB6</accession>
<sequence>MMKECINFRNCKNRKGFCIFLHCGLHGLISNLNVLRTLSAPIADRTVLQWDTLGLDALFPTAGQRLARIIDWEVAPTNPENLFSHPSDPCWIVFRAADGIHLEPGRMHTNTSVLRTVYASLLDSAKQRDGNVKIDVLFKLTHHRGRN</sequence>
<reference evidence="1" key="2">
    <citation type="submission" date="2020-05" db="UniProtKB">
        <authorList>
            <consortium name="EnsemblMetazoa"/>
        </authorList>
    </citation>
    <scope>IDENTIFICATION</scope>
    <source>
        <strain evidence="1">A-37</strain>
    </source>
</reference>
<evidence type="ECO:0000313" key="2">
    <source>
        <dbReference type="Proteomes" id="UP000075883"/>
    </source>
</evidence>
<dbReference type="EnsemblMetazoa" id="ACUA004908-RA">
    <property type="protein sequence ID" value="ACUA004908-PA"/>
    <property type="gene ID" value="ACUA004908"/>
</dbReference>